<dbReference type="GO" id="GO:0009236">
    <property type="term" value="P:cobalamin biosynthetic process"/>
    <property type="evidence" value="ECO:0007669"/>
    <property type="project" value="InterPro"/>
</dbReference>
<dbReference type="Pfam" id="PF02572">
    <property type="entry name" value="CobA_CobO_BtuR"/>
    <property type="match status" value="1"/>
</dbReference>
<dbReference type="OrthoDB" id="9810309at2"/>
<name>A0A1W1XYP4_9CLOT</name>
<dbReference type="STRING" id="1121291.SAMN02745134_03589"/>
<evidence type="ECO:0000313" key="2">
    <source>
        <dbReference type="Proteomes" id="UP000192468"/>
    </source>
</evidence>
<keyword evidence="2" id="KW-1185">Reference proteome</keyword>
<proteinExistence type="predicted"/>
<dbReference type="SUPFAM" id="SSF52540">
    <property type="entry name" value="P-loop containing nucleoside triphosphate hydrolases"/>
    <property type="match status" value="1"/>
</dbReference>
<accession>A0A1W1XYP4</accession>
<dbReference type="PANTHER" id="PTHR46638">
    <property type="entry name" value="CORRINOID ADENOSYLTRANSFERASE"/>
    <property type="match status" value="1"/>
</dbReference>
<keyword evidence="1" id="KW-0808">Transferase</keyword>
<dbReference type="PIRSF" id="PIRSF015617">
    <property type="entry name" value="Adensltrnsf_CobA"/>
    <property type="match status" value="1"/>
</dbReference>
<sequence length="179" mass="20575">MAKLENGYVQVYTGNGKGKTTAAIGQGVRSAGNELKVYMVQFLKTFDTGELKSIKKLEPYFQIFRFETPRGFFWTLNDKEKEELKIEIQEAYKFCYEALEKNKCDVLIMDEIMGALSNKLVSVDQILELIRIKPKSVELILTGRNVPEEIVKKSDLVTEMKEIKHYFEKGVAAREGIEY</sequence>
<evidence type="ECO:0000313" key="1">
    <source>
        <dbReference type="EMBL" id="SMC28628.1"/>
    </source>
</evidence>
<dbReference type="GO" id="GO:0008817">
    <property type="term" value="F:corrinoid adenosyltransferase activity"/>
    <property type="evidence" value="ECO:0007669"/>
    <property type="project" value="InterPro"/>
</dbReference>
<dbReference type="PANTHER" id="PTHR46638:SF1">
    <property type="entry name" value="CORRINOID ADENOSYLTRANSFERASE"/>
    <property type="match status" value="1"/>
</dbReference>
<dbReference type="InterPro" id="IPR027417">
    <property type="entry name" value="P-loop_NTPase"/>
</dbReference>
<dbReference type="Proteomes" id="UP000192468">
    <property type="component" value="Unassembled WGS sequence"/>
</dbReference>
<reference evidence="1 2" key="1">
    <citation type="submission" date="2017-04" db="EMBL/GenBank/DDBJ databases">
        <authorList>
            <person name="Afonso C.L."/>
            <person name="Miller P.J."/>
            <person name="Scott M.A."/>
            <person name="Spackman E."/>
            <person name="Goraichik I."/>
            <person name="Dimitrov K.M."/>
            <person name="Suarez D.L."/>
            <person name="Swayne D.E."/>
        </authorList>
    </citation>
    <scope>NUCLEOTIDE SEQUENCE [LARGE SCALE GENOMIC DNA]</scope>
    <source>
        <strain evidence="1 2">DSM 12555</strain>
    </source>
</reference>
<protein>
    <submittedName>
        <fullName evidence="1">Cob(I)alamin adenosyltransferase</fullName>
    </submittedName>
</protein>
<dbReference type="GO" id="GO:0005524">
    <property type="term" value="F:ATP binding"/>
    <property type="evidence" value="ECO:0007669"/>
    <property type="project" value="InterPro"/>
</dbReference>
<dbReference type="InterPro" id="IPR003724">
    <property type="entry name" value="CblAdoTrfase_CobA"/>
</dbReference>
<organism evidence="1 2">
    <name type="scientific">Clostridium acidisoli DSM 12555</name>
    <dbReference type="NCBI Taxonomy" id="1121291"/>
    <lineage>
        <taxon>Bacteria</taxon>
        <taxon>Bacillati</taxon>
        <taxon>Bacillota</taxon>
        <taxon>Clostridia</taxon>
        <taxon>Eubacteriales</taxon>
        <taxon>Clostridiaceae</taxon>
        <taxon>Clostridium</taxon>
    </lineage>
</organism>
<dbReference type="EMBL" id="FWXH01000027">
    <property type="protein sequence ID" value="SMC28628.1"/>
    <property type="molecule type" value="Genomic_DNA"/>
</dbReference>
<dbReference type="Gene3D" id="3.40.50.300">
    <property type="entry name" value="P-loop containing nucleotide triphosphate hydrolases"/>
    <property type="match status" value="1"/>
</dbReference>
<dbReference type="RefSeq" id="WP_084117583.1">
    <property type="nucleotide sequence ID" value="NZ_FWXH01000027.1"/>
</dbReference>
<gene>
    <name evidence="1" type="ORF">SAMN02745134_03589</name>
</gene>
<dbReference type="AlphaFoldDB" id="A0A1W1XYP4"/>